<evidence type="ECO:0000259" key="7">
    <source>
        <dbReference type="Pfam" id="PF00155"/>
    </source>
</evidence>
<evidence type="ECO:0000313" key="9">
    <source>
        <dbReference type="Proteomes" id="UP001501523"/>
    </source>
</evidence>
<dbReference type="GO" id="GO:0008483">
    <property type="term" value="F:transaminase activity"/>
    <property type="evidence" value="ECO:0007669"/>
    <property type="project" value="UniProtKB-KW"/>
</dbReference>
<protein>
    <recommendedName>
        <fullName evidence="6">Aminotransferase</fullName>
        <ecNumber evidence="6">2.6.1.-</ecNumber>
    </recommendedName>
</protein>
<accession>A0ABP3U8V8</accession>
<dbReference type="Pfam" id="PF00155">
    <property type="entry name" value="Aminotran_1_2"/>
    <property type="match status" value="1"/>
</dbReference>
<proteinExistence type="inferred from homology"/>
<dbReference type="EC" id="2.6.1.-" evidence="6"/>
<keyword evidence="4 6" id="KW-0808">Transferase</keyword>
<dbReference type="EMBL" id="BAAAEU010000032">
    <property type="protein sequence ID" value="GAA0724873.1"/>
    <property type="molecule type" value="Genomic_DNA"/>
</dbReference>
<dbReference type="InterPro" id="IPR015424">
    <property type="entry name" value="PyrdxlP-dep_Trfase"/>
</dbReference>
<dbReference type="InterPro" id="IPR004839">
    <property type="entry name" value="Aminotransferase_I/II_large"/>
</dbReference>
<dbReference type="PANTHER" id="PTHR43488">
    <property type="entry name" value="GLUTAMATE-PYRUVATE AMINOTRANSFERASE ALAA"/>
    <property type="match status" value="1"/>
</dbReference>
<dbReference type="InterPro" id="IPR051926">
    <property type="entry name" value="Ala_Aminotransferase"/>
</dbReference>
<comment type="similarity">
    <text evidence="2 6">Belongs to the class-I pyridoxal-phosphate-dependent aminotransferase family.</text>
</comment>
<comment type="caution">
    <text evidence="8">The sequence shown here is derived from an EMBL/GenBank/DDBJ whole genome shotgun (WGS) entry which is preliminary data.</text>
</comment>
<evidence type="ECO:0000256" key="1">
    <source>
        <dbReference type="ARBA" id="ARBA00001933"/>
    </source>
</evidence>
<keyword evidence="5" id="KW-0663">Pyridoxal phosphate</keyword>
<dbReference type="PANTHER" id="PTHR43488:SF2">
    <property type="entry name" value="GLUTAMATE-PYRUVATE AMINOTRANSFERASE ALAA"/>
    <property type="match status" value="1"/>
</dbReference>
<dbReference type="InterPro" id="IPR015422">
    <property type="entry name" value="PyrdxlP-dep_Trfase_small"/>
</dbReference>
<dbReference type="RefSeq" id="WP_343794146.1">
    <property type="nucleotide sequence ID" value="NZ_BAAAEU010000032.1"/>
</dbReference>
<gene>
    <name evidence="8" type="ORF">GCM10009105_37870</name>
</gene>
<dbReference type="InterPro" id="IPR015421">
    <property type="entry name" value="PyrdxlP-dep_Trfase_major"/>
</dbReference>
<name>A0ABP3U8V8_9GAMM</name>
<dbReference type="Gene3D" id="3.40.640.10">
    <property type="entry name" value="Type I PLP-dependent aspartate aminotransferase-like (Major domain)"/>
    <property type="match status" value="1"/>
</dbReference>
<evidence type="ECO:0000313" key="8">
    <source>
        <dbReference type="EMBL" id="GAA0724873.1"/>
    </source>
</evidence>
<dbReference type="Proteomes" id="UP001501523">
    <property type="component" value="Unassembled WGS sequence"/>
</dbReference>
<sequence>MQNQAIAVGRRLDQVRYDIRGPLSRRAHELEAEGHSVLRLNIGNPGLFGFRVPQHLRDAIANALPKSEAYCHQQGLVEAREAVAAQHRRNGAAAVAERVFIGNGVSELIDLSLRALLDPGDEVLIPAPDYPLWTAATRLNGGQPVHYPCPPERAHLPDPDEIAALVTPRTKALVIINPNNPTGAVYPREILEALVAVAARHGLVLLCDEIYDSVLYDGAHFEPLAPLAGEVPCISYGGLSKVHLACGYRVGWLSVTGAARRLGDLLHALDLLASLRLCSNVTAQWAIKPALEGPNEIGALTQPGGRLHAAREAICNGVARSAFLQLVQPQGALYAFPSVDPERFPDFDDEAFALALLEHEHMILVPGSSFNIAARNHFRVTLLPEPVVLDDAFARIERELVLTAERAASKRRVA</sequence>
<evidence type="ECO:0000256" key="5">
    <source>
        <dbReference type="ARBA" id="ARBA00022898"/>
    </source>
</evidence>
<organism evidence="8 9">
    <name type="scientific">Dokdonella soli</name>
    <dbReference type="NCBI Taxonomy" id="529810"/>
    <lineage>
        <taxon>Bacteria</taxon>
        <taxon>Pseudomonadati</taxon>
        <taxon>Pseudomonadota</taxon>
        <taxon>Gammaproteobacteria</taxon>
        <taxon>Lysobacterales</taxon>
        <taxon>Rhodanobacteraceae</taxon>
        <taxon>Dokdonella</taxon>
    </lineage>
</organism>
<dbReference type="PROSITE" id="PS00105">
    <property type="entry name" value="AA_TRANSFER_CLASS_1"/>
    <property type="match status" value="1"/>
</dbReference>
<dbReference type="SUPFAM" id="SSF53383">
    <property type="entry name" value="PLP-dependent transferases"/>
    <property type="match status" value="1"/>
</dbReference>
<dbReference type="CDD" id="cd00609">
    <property type="entry name" value="AAT_like"/>
    <property type="match status" value="1"/>
</dbReference>
<reference evidence="9" key="1">
    <citation type="journal article" date="2019" name="Int. J. Syst. Evol. Microbiol.">
        <title>The Global Catalogue of Microorganisms (GCM) 10K type strain sequencing project: providing services to taxonomists for standard genome sequencing and annotation.</title>
        <authorList>
            <consortium name="The Broad Institute Genomics Platform"/>
            <consortium name="The Broad Institute Genome Sequencing Center for Infectious Disease"/>
            <person name="Wu L."/>
            <person name="Ma J."/>
        </authorList>
    </citation>
    <scope>NUCLEOTIDE SEQUENCE [LARGE SCALE GENOMIC DNA]</scope>
    <source>
        <strain evidence="9">JCM 15421</strain>
    </source>
</reference>
<evidence type="ECO:0000256" key="3">
    <source>
        <dbReference type="ARBA" id="ARBA00022576"/>
    </source>
</evidence>
<keyword evidence="3 6" id="KW-0032">Aminotransferase</keyword>
<dbReference type="Gene3D" id="3.90.1150.10">
    <property type="entry name" value="Aspartate Aminotransferase, domain 1"/>
    <property type="match status" value="1"/>
</dbReference>
<evidence type="ECO:0000256" key="4">
    <source>
        <dbReference type="ARBA" id="ARBA00022679"/>
    </source>
</evidence>
<keyword evidence="9" id="KW-1185">Reference proteome</keyword>
<feature type="domain" description="Aminotransferase class I/classII large" evidence="7">
    <location>
        <begin position="37"/>
        <end position="385"/>
    </location>
</feature>
<evidence type="ECO:0000256" key="6">
    <source>
        <dbReference type="RuleBase" id="RU000481"/>
    </source>
</evidence>
<evidence type="ECO:0000256" key="2">
    <source>
        <dbReference type="ARBA" id="ARBA00007441"/>
    </source>
</evidence>
<dbReference type="InterPro" id="IPR004838">
    <property type="entry name" value="NHTrfase_class1_PyrdxlP-BS"/>
</dbReference>
<comment type="cofactor">
    <cofactor evidence="1 6">
        <name>pyridoxal 5'-phosphate</name>
        <dbReference type="ChEBI" id="CHEBI:597326"/>
    </cofactor>
</comment>